<dbReference type="Gene3D" id="1.10.357.10">
    <property type="entry name" value="Tetracycline Repressor, domain 2"/>
    <property type="match status" value="1"/>
</dbReference>
<dbReference type="InterPro" id="IPR050109">
    <property type="entry name" value="HTH-type_TetR-like_transc_reg"/>
</dbReference>
<evidence type="ECO:0000256" key="1">
    <source>
        <dbReference type="ARBA" id="ARBA00023015"/>
    </source>
</evidence>
<dbReference type="PANTHER" id="PTHR30055">
    <property type="entry name" value="HTH-TYPE TRANSCRIPTIONAL REGULATOR RUTR"/>
    <property type="match status" value="1"/>
</dbReference>
<feature type="DNA-binding region" description="H-T-H motif" evidence="4">
    <location>
        <begin position="32"/>
        <end position="51"/>
    </location>
</feature>
<dbReference type="FunFam" id="1.10.10.60:FF:000141">
    <property type="entry name" value="TetR family transcriptional regulator"/>
    <property type="match status" value="1"/>
</dbReference>
<dbReference type="Proteomes" id="UP000198683">
    <property type="component" value="Unassembled WGS sequence"/>
</dbReference>
<organism evidence="6 7">
    <name type="scientific">Nonomuraea maritima</name>
    <dbReference type="NCBI Taxonomy" id="683260"/>
    <lineage>
        <taxon>Bacteria</taxon>
        <taxon>Bacillati</taxon>
        <taxon>Actinomycetota</taxon>
        <taxon>Actinomycetes</taxon>
        <taxon>Streptosporangiales</taxon>
        <taxon>Streptosporangiaceae</taxon>
        <taxon>Nonomuraea</taxon>
    </lineage>
</organism>
<dbReference type="OrthoDB" id="155497at2"/>
<dbReference type="PROSITE" id="PS50977">
    <property type="entry name" value="HTH_TETR_2"/>
    <property type="match status" value="1"/>
</dbReference>
<sequence length="199" mass="22033">MGLRETKKQQTRRAIADAALPLFLERGFDQVSVAEVARHVGVSGQTVFNYFPAKEDLFFDRQAEAEDELAAIVRTREPGRCPVEAVREHVLAELEQRSPQTPAPSEMVRFWQVIEQSAALRARDREIAENTEAALAAELRKDGSFPAPDLLAGAVAGIHRAVERELRRRWTGPGAKSGRDLAESARLAFDTICHGLHPA</sequence>
<dbReference type="PRINTS" id="PR00455">
    <property type="entry name" value="HTHTETR"/>
</dbReference>
<evidence type="ECO:0000256" key="2">
    <source>
        <dbReference type="ARBA" id="ARBA00023125"/>
    </source>
</evidence>
<evidence type="ECO:0000256" key="4">
    <source>
        <dbReference type="PROSITE-ProRule" id="PRU00335"/>
    </source>
</evidence>
<dbReference type="SUPFAM" id="SSF46689">
    <property type="entry name" value="Homeodomain-like"/>
    <property type="match status" value="1"/>
</dbReference>
<dbReference type="GO" id="GO:0045892">
    <property type="term" value="P:negative regulation of DNA-templated transcription"/>
    <property type="evidence" value="ECO:0007669"/>
    <property type="project" value="UniProtKB-ARBA"/>
</dbReference>
<dbReference type="Gene3D" id="1.10.10.60">
    <property type="entry name" value="Homeodomain-like"/>
    <property type="match status" value="1"/>
</dbReference>
<evidence type="ECO:0000259" key="5">
    <source>
        <dbReference type="PROSITE" id="PS50977"/>
    </source>
</evidence>
<dbReference type="AlphaFoldDB" id="A0A1G9BKF9"/>
<dbReference type="InterPro" id="IPR001647">
    <property type="entry name" value="HTH_TetR"/>
</dbReference>
<feature type="domain" description="HTH tetR-type" evidence="5">
    <location>
        <begin position="9"/>
        <end position="69"/>
    </location>
</feature>
<evidence type="ECO:0000313" key="7">
    <source>
        <dbReference type="Proteomes" id="UP000198683"/>
    </source>
</evidence>
<dbReference type="GO" id="GO:0000976">
    <property type="term" value="F:transcription cis-regulatory region binding"/>
    <property type="evidence" value="ECO:0007669"/>
    <property type="project" value="TreeGrafter"/>
</dbReference>
<name>A0A1G9BKF9_9ACTN</name>
<keyword evidence="1" id="KW-0805">Transcription regulation</keyword>
<accession>A0A1G9BKF9</accession>
<dbReference type="PANTHER" id="PTHR30055:SF234">
    <property type="entry name" value="HTH-TYPE TRANSCRIPTIONAL REGULATOR BETI"/>
    <property type="match status" value="1"/>
</dbReference>
<reference evidence="6 7" key="1">
    <citation type="submission" date="2016-10" db="EMBL/GenBank/DDBJ databases">
        <authorList>
            <person name="de Groot N.N."/>
        </authorList>
    </citation>
    <scope>NUCLEOTIDE SEQUENCE [LARGE SCALE GENOMIC DNA]</scope>
    <source>
        <strain evidence="6 7">CGMCC 4.5681</strain>
    </source>
</reference>
<dbReference type="GO" id="GO:0003700">
    <property type="term" value="F:DNA-binding transcription factor activity"/>
    <property type="evidence" value="ECO:0007669"/>
    <property type="project" value="TreeGrafter"/>
</dbReference>
<dbReference type="Pfam" id="PF00440">
    <property type="entry name" value="TetR_N"/>
    <property type="match status" value="1"/>
</dbReference>
<dbReference type="RefSeq" id="WP_090764437.1">
    <property type="nucleotide sequence ID" value="NZ_FNFB01000007.1"/>
</dbReference>
<keyword evidence="2 4" id="KW-0238">DNA-binding</keyword>
<dbReference type="EMBL" id="FNFB01000007">
    <property type="protein sequence ID" value="SDK40009.1"/>
    <property type="molecule type" value="Genomic_DNA"/>
</dbReference>
<evidence type="ECO:0000313" key="6">
    <source>
        <dbReference type="EMBL" id="SDK40009.1"/>
    </source>
</evidence>
<keyword evidence="3" id="KW-0804">Transcription</keyword>
<protein>
    <submittedName>
        <fullName evidence="6">DNA-binding transcriptional regulator, AcrR family</fullName>
    </submittedName>
</protein>
<dbReference type="STRING" id="683260.SAMN05421874_107200"/>
<evidence type="ECO:0000256" key="3">
    <source>
        <dbReference type="ARBA" id="ARBA00023163"/>
    </source>
</evidence>
<keyword evidence="7" id="KW-1185">Reference proteome</keyword>
<dbReference type="InterPro" id="IPR009057">
    <property type="entry name" value="Homeodomain-like_sf"/>
</dbReference>
<gene>
    <name evidence="6" type="ORF">SAMN05421874_107200</name>
</gene>
<proteinExistence type="predicted"/>